<evidence type="ECO:0000313" key="2">
    <source>
        <dbReference type="Proteomes" id="UP000624041"/>
    </source>
</evidence>
<organism evidence="1 2">
    <name type="scientific">Oceanobacillus indicireducens</name>
    <dbReference type="NCBI Taxonomy" id="1004261"/>
    <lineage>
        <taxon>Bacteria</taxon>
        <taxon>Bacillati</taxon>
        <taxon>Bacillota</taxon>
        <taxon>Bacilli</taxon>
        <taxon>Bacillales</taxon>
        <taxon>Bacillaceae</taxon>
        <taxon>Oceanobacillus</taxon>
    </lineage>
</organism>
<comment type="caution">
    <text evidence="1">The sequence shown here is derived from an EMBL/GenBank/DDBJ whole genome shotgun (WGS) entry which is preliminary data.</text>
</comment>
<keyword evidence="2" id="KW-1185">Reference proteome</keyword>
<dbReference type="EMBL" id="BMOS01000026">
    <property type="protein sequence ID" value="GGN63168.1"/>
    <property type="molecule type" value="Genomic_DNA"/>
</dbReference>
<evidence type="ECO:0000313" key="1">
    <source>
        <dbReference type="EMBL" id="GGN63168.1"/>
    </source>
</evidence>
<protein>
    <recommendedName>
        <fullName evidence="3">DUF4363 family protein</fullName>
    </recommendedName>
</protein>
<reference evidence="1" key="2">
    <citation type="submission" date="2020-09" db="EMBL/GenBank/DDBJ databases">
        <authorList>
            <person name="Sun Q."/>
            <person name="Ohkuma M."/>
        </authorList>
    </citation>
    <scope>NUCLEOTIDE SEQUENCE</scope>
    <source>
        <strain evidence="1">JCM 17251</strain>
    </source>
</reference>
<evidence type="ECO:0008006" key="3">
    <source>
        <dbReference type="Google" id="ProtNLM"/>
    </source>
</evidence>
<reference evidence="1" key="1">
    <citation type="journal article" date="2014" name="Int. J. Syst. Evol. Microbiol.">
        <title>Complete genome sequence of Corynebacterium casei LMG S-19264T (=DSM 44701T), isolated from a smear-ripened cheese.</title>
        <authorList>
            <consortium name="US DOE Joint Genome Institute (JGI-PGF)"/>
            <person name="Walter F."/>
            <person name="Albersmeier A."/>
            <person name="Kalinowski J."/>
            <person name="Ruckert C."/>
        </authorList>
    </citation>
    <scope>NUCLEOTIDE SEQUENCE</scope>
    <source>
        <strain evidence="1">JCM 17251</strain>
    </source>
</reference>
<dbReference type="Proteomes" id="UP000624041">
    <property type="component" value="Unassembled WGS sequence"/>
</dbReference>
<dbReference type="PROSITE" id="PS51257">
    <property type="entry name" value="PROKAR_LIPOPROTEIN"/>
    <property type="match status" value="1"/>
</dbReference>
<sequence>MRKMIGFICLFVLLVGCENNFGGQAFYDQIKEIESRVEAEDWEDVVVKAEELKELYKQDKWKLQLLGDEDEYEGLYEAINKLITAGKGKDEANVRMELSGIHTRIEDIYSL</sequence>
<proteinExistence type="predicted"/>
<dbReference type="AlphaFoldDB" id="A0A918D433"/>
<gene>
    <name evidence="1" type="ORF">GCM10007971_29810</name>
</gene>
<accession>A0A918D433</accession>
<name>A0A918D433_9BACI</name>